<dbReference type="SUPFAM" id="SSF47203">
    <property type="entry name" value="Acyl-CoA dehydrogenase C-terminal domain-like"/>
    <property type="match status" value="1"/>
</dbReference>
<dbReference type="SUPFAM" id="SSF56645">
    <property type="entry name" value="Acyl-CoA dehydrogenase NM domain-like"/>
    <property type="match status" value="1"/>
</dbReference>
<dbReference type="Gene3D" id="1.10.540.10">
    <property type="entry name" value="Acyl-CoA dehydrogenase/oxidase, N-terminal domain"/>
    <property type="match status" value="1"/>
</dbReference>
<comment type="caution">
    <text evidence="8">The sequence shown here is derived from an EMBL/GenBank/DDBJ whole genome shotgun (WGS) entry which is preliminary data.</text>
</comment>
<dbReference type="Gene3D" id="1.20.140.10">
    <property type="entry name" value="Butyryl-CoA Dehydrogenase, subunit A, domain 3"/>
    <property type="match status" value="1"/>
</dbReference>
<evidence type="ECO:0000313" key="9">
    <source>
        <dbReference type="Proteomes" id="UP000091914"/>
    </source>
</evidence>
<dbReference type="PANTHER" id="PTHR43884">
    <property type="entry name" value="ACYL-COA DEHYDROGENASE"/>
    <property type="match status" value="1"/>
</dbReference>
<evidence type="ECO:0000259" key="7">
    <source>
        <dbReference type="Pfam" id="PF02771"/>
    </source>
</evidence>
<dbReference type="RefSeq" id="WP_064881863.1">
    <property type="nucleotide sequence ID" value="NZ_LZSX01000072.1"/>
</dbReference>
<sequence>MNLELTDEQVALRDTTRRFLAEKAPISQHVRALLDDPAGTNEAVWRGLADLGTTGLLVPEEYGGAGMTMVEAGIVAEELGAALHPGPWLSTAVAAARALTRLGDNDIAPKLLRGIADGTTVATVCFPDSANASIAASRRDEAIVLRGEIAAVPDAAAADVLLVVAEDDHGSALFAVRAGSSGLSVAPEHGIDQTRKQFRVTFDAVPAQRLAAAPADDLAAVIDDMLIASAADALGAARAIMGLAVEYAKSRTQFGQPIGSFQAIQHLCVDMFETVELARSGVIHALWASDAFPGGDGRSGEERHLAAMRAKAFAGRLATVADTAIQVFGGIGYTWEHDAHLYLKRLLSWSALRGGPDEYLTELGARLDKRGRQ</sequence>
<dbReference type="AlphaFoldDB" id="A0A1A0VGV4"/>
<evidence type="ECO:0000256" key="4">
    <source>
        <dbReference type="ARBA" id="ARBA00022827"/>
    </source>
</evidence>
<evidence type="ECO:0000259" key="6">
    <source>
        <dbReference type="Pfam" id="PF00441"/>
    </source>
</evidence>
<dbReference type="GO" id="GO:0050660">
    <property type="term" value="F:flavin adenine dinucleotide binding"/>
    <property type="evidence" value="ECO:0007669"/>
    <property type="project" value="InterPro"/>
</dbReference>
<proteinExistence type="inferred from homology"/>
<keyword evidence="4" id="KW-0274">FAD</keyword>
<feature type="domain" description="Acyl-CoA dehydrogenase/oxidase C-terminal" evidence="6">
    <location>
        <begin position="227"/>
        <end position="366"/>
    </location>
</feature>
<dbReference type="InterPro" id="IPR046373">
    <property type="entry name" value="Acyl-CoA_Oxase/DH_mid-dom_sf"/>
</dbReference>
<comment type="similarity">
    <text evidence="2">Belongs to the acyl-CoA dehydrogenase family.</text>
</comment>
<protein>
    <submittedName>
        <fullName evidence="8">Acyl-CoA dehydrogenase</fullName>
    </submittedName>
</protein>
<dbReference type="GO" id="GO:0003995">
    <property type="term" value="F:acyl-CoA dehydrogenase activity"/>
    <property type="evidence" value="ECO:0007669"/>
    <property type="project" value="TreeGrafter"/>
</dbReference>
<dbReference type="PANTHER" id="PTHR43884:SF20">
    <property type="entry name" value="ACYL-COA DEHYDROGENASE FADE28"/>
    <property type="match status" value="1"/>
</dbReference>
<gene>
    <name evidence="8" type="ORF">A5760_12725</name>
</gene>
<dbReference type="Proteomes" id="UP000091914">
    <property type="component" value="Unassembled WGS sequence"/>
</dbReference>
<evidence type="ECO:0000256" key="1">
    <source>
        <dbReference type="ARBA" id="ARBA00001974"/>
    </source>
</evidence>
<dbReference type="InterPro" id="IPR009075">
    <property type="entry name" value="AcylCo_DH/oxidase_C"/>
</dbReference>
<evidence type="ECO:0000313" key="8">
    <source>
        <dbReference type="EMBL" id="OBB82472.1"/>
    </source>
</evidence>
<dbReference type="InterPro" id="IPR036250">
    <property type="entry name" value="AcylCo_DH-like_C"/>
</dbReference>
<reference evidence="8 9" key="1">
    <citation type="submission" date="2016-06" db="EMBL/GenBank/DDBJ databases">
        <authorList>
            <person name="Kjaerup R.B."/>
            <person name="Dalgaard T.S."/>
            <person name="Juul-Madsen H.R."/>
        </authorList>
    </citation>
    <scope>NUCLEOTIDE SEQUENCE [LARGE SCALE GENOMIC DNA]</scope>
    <source>
        <strain evidence="8 9">852002-51834_SCH5396731</strain>
    </source>
</reference>
<dbReference type="Pfam" id="PF00441">
    <property type="entry name" value="Acyl-CoA_dh_1"/>
    <property type="match status" value="1"/>
</dbReference>
<dbReference type="OrthoDB" id="8677713at2"/>
<dbReference type="InterPro" id="IPR009100">
    <property type="entry name" value="AcylCoA_DH/oxidase_NM_dom_sf"/>
</dbReference>
<keyword evidence="5" id="KW-0560">Oxidoreductase</keyword>
<organism evidence="8 9">
    <name type="scientific">Mycobacterium colombiense</name>
    <dbReference type="NCBI Taxonomy" id="339268"/>
    <lineage>
        <taxon>Bacteria</taxon>
        <taxon>Bacillati</taxon>
        <taxon>Actinomycetota</taxon>
        <taxon>Actinomycetes</taxon>
        <taxon>Mycobacteriales</taxon>
        <taxon>Mycobacteriaceae</taxon>
        <taxon>Mycobacterium</taxon>
        <taxon>Mycobacterium avium complex (MAC)</taxon>
    </lineage>
</organism>
<dbReference type="Gene3D" id="2.40.110.10">
    <property type="entry name" value="Butyryl-CoA Dehydrogenase, subunit A, domain 2"/>
    <property type="match status" value="1"/>
</dbReference>
<feature type="domain" description="Acyl-CoA dehydrogenase/oxidase N-terminal" evidence="7">
    <location>
        <begin position="6"/>
        <end position="118"/>
    </location>
</feature>
<evidence type="ECO:0000256" key="2">
    <source>
        <dbReference type="ARBA" id="ARBA00009347"/>
    </source>
</evidence>
<dbReference type="InterPro" id="IPR013786">
    <property type="entry name" value="AcylCoA_DH/ox_N"/>
</dbReference>
<accession>A0A1A0VGV4</accession>
<dbReference type="EMBL" id="LZSX01000072">
    <property type="protein sequence ID" value="OBB82472.1"/>
    <property type="molecule type" value="Genomic_DNA"/>
</dbReference>
<dbReference type="InterPro" id="IPR037069">
    <property type="entry name" value="AcylCoA_DH/ox_N_sf"/>
</dbReference>
<evidence type="ECO:0000256" key="5">
    <source>
        <dbReference type="ARBA" id="ARBA00023002"/>
    </source>
</evidence>
<dbReference type="Pfam" id="PF02771">
    <property type="entry name" value="Acyl-CoA_dh_N"/>
    <property type="match status" value="1"/>
</dbReference>
<keyword evidence="3" id="KW-0285">Flavoprotein</keyword>
<name>A0A1A0VGV4_9MYCO</name>
<comment type="cofactor">
    <cofactor evidence="1">
        <name>FAD</name>
        <dbReference type="ChEBI" id="CHEBI:57692"/>
    </cofactor>
</comment>
<evidence type="ECO:0000256" key="3">
    <source>
        <dbReference type="ARBA" id="ARBA00022630"/>
    </source>
</evidence>